<keyword evidence="2" id="KW-1185">Reference proteome</keyword>
<evidence type="ECO:0000313" key="1">
    <source>
        <dbReference type="EMBL" id="KAH3701627.1"/>
    </source>
</evidence>
<gene>
    <name evidence="1" type="ORF">DPMN_076617</name>
</gene>
<dbReference type="AlphaFoldDB" id="A0A9D4BQN8"/>
<evidence type="ECO:0000313" key="2">
    <source>
        <dbReference type="Proteomes" id="UP000828390"/>
    </source>
</evidence>
<comment type="caution">
    <text evidence="1">The sequence shown here is derived from an EMBL/GenBank/DDBJ whole genome shotgun (WGS) entry which is preliminary data.</text>
</comment>
<name>A0A9D4BQN8_DREPO</name>
<organism evidence="1 2">
    <name type="scientific">Dreissena polymorpha</name>
    <name type="common">Zebra mussel</name>
    <name type="synonym">Mytilus polymorpha</name>
    <dbReference type="NCBI Taxonomy" id="45954"/>
    <lineage>
        <taxon>Eukaryota</taxon>
        <taxon>Metazoa</taxon>
        <taxon>Spiralia</taxon>
        <taxon>Lophotrochozoa</taxon>
        <taxon>Mollusca</taxon>
        <taxon>Bivalvia</taxon>
        <taxon>Autobranchia</taxon>
        <taxon>Heteroconchia</taxon>
        <taxon>Euheterodonta</taxon>
        <taxon>Imparidentia</taxon>
        <taxon>Neoheterodontei</taxon>
        <taxon>Myida</taxon>
        <taxon>Dreissenoidea</taxon>
        <taxon>Dreissenidae</taxon>
        <taxon>Dreissena</taxon>
    </lineage>
</organism>
<proteinExistence type="predicted"/>
<sequence>MSHRRIPTAADYAPLIHHLGMEINVMNRPAVSDYVYEHGWPSGLSAKPLLQGSVVRAQLRITFL</sequence>
<dbReference type="EMBL" id="JAIWYP010000015">
    <property type="protein sequence ID" value="KAH3701627.1"/>
    <property type="molecule type" value="Genomic_DNA"/>
</dbReference>
<dbReference type="Proteomes" id="UP000828390">
    <property type="component" value="Unassembled WGS sequence"/>
</dbReference>
<reference evidence="1" key="1">
    <citation type="journal article" date="2019" name="bioRxiv">
        <title>The Genome of the Zebra Mussel, Dreissena polymorpha: A Resource for Invasive Species Research.</title>
        <authorList>
            <person name="McCartney M.A."/>
            <person name="Auch B."/>
            <person name="Kono T."/>
            <person name="Mallez S."/>
            <person name="Zhang Y."/>
            <person name="Obille A."/>
            <person name="Becker A."/>
            <person name="Abrahante J.E."/>
            <person name="Garbe J."/>
            <person name="Badalamenti J.P."/>
            <person name="Herman A."/>
            <person name="Mangelson H."/>
            <person name="Liachko I."/>
            <person name="Sullivan S."/>
            <person name="Sone E.D."/>
            <person name="Koren S."/>
            <person name="Silverstein K.A.T."/>
            <person name="Beckman K.B."/>
            <person name="Gohl D.M."/>
        </authorList>
    </citation>
    <scope>NUCLEOTIDE SEQUENCE</scope>
    <source>
        <strain evidence="1">Duluth1</strain>
        <tissue evidence="1">Whole animal</tissue>
    </source>
</reference>
<accession>A0A9D4BQN8</accession>
<protein>
    <submittedName>
        <fullName evidence="1">Uncharacterized protein</fullName>
    </submittedName>
</protein>
<reference evidence="1" key="2">
    <citation type="submission" date="2020-11" db="EMBL/GenBank/DDBJ databases">
        <authorList>
            <person name="McCartney M.A."/>
            <person name="Auch B."/>
            <person name="Kono T."/>
            <person name="Mallez S."/>
            <person name="Becker A."/>
            <person name="Gohl D.M."/>
            <person name="Silverstein K.A.T."/>
            <person name="Koren S."/>
            <person name="Bechman K.B."/>
            <person name="Herman A."/>
            <person name="Abrahante J.E."/>
            <person name="Garbe J."/>
        </authorList>
    </citation>
    <scope>NUCLEOTIDE SEQUENCE</scope>
    <source>
        <strain evidence="1">Duluth1</strain>
        <tissue evidence="1">Whole animal</tissue>
    </source>
</reference>